<protein>
    <recommendedName>
        <fullName evidence="12">Permease</fullName>
    </recommendedName>
</protein>
<feature type="domain" description="MacB-like periplasmic core" evidence="9">
    <location>
        <begin position="18"/>
        <end position="240"/>
    </location>
</feature>
<dbReference type="Proteomes" id="UP000016569">
    <property type="component" value="Unassembled WGS sequence"/>
</dbReference>
<evidence type="ECO:0000259" key="9">
    <source>
        <dbReference type="Pfam" id="PF12704"/>
    </source>
</evidence>
<keyword evidence="11" id="KW-1185">Reference proteome</keyword>
<gene>
    <name evidence="10" type="ORF">MBEBAB_2426</name>
</gene>
<feature type="transmembrane region" description="Helical" evidence="7">
    <location>
        <begin position="322"/>
        <end position="344"/>
    </location>
</feature>
<keyword evidence="2" id="KW-0813">Transport</keyword>
<dbReference type="OrthoDB" id="8578584at2"/>
<evidence type="ECO:0000313" key="11">
    <source>
        <dbReference type="Proteomes" id="UP000016569"/>
    </source>
</evidence>
<dbReference type="GO" id="GO:0005886">
    <property type="term" value="C:plasma membrane"/>
    <property type="evidence" value="ECO:0007669"/>
    <property type="project" value="UniProtKB-SubCell"/>
</dbReference>
<feature type="transmembrane region" description="Helical" evidence="7">
    <location>
        <begin position="267"/>
        <end position="288"/>
    </location>
</feature>
<evidence type="ECO:0000256" key="3">
    <source>
        <dbReference type="ARBA" id="ARBA00022475"/>
    </source>
</evidence>
<evidence type="ECO:0000313" key="10">
    <source>
        <dbReference type="EMBL" id="GAD60176.1"/>
    </source>
</evidence>
<organism evidence="10 11">
    <name type="scientific">Brevundimonas abyssalis TAR-001</name>
    <dbReference type="NCBI Taxonomy" id="1391729"/>
    <lineage>
        <taxon>Bacteria</taxon>
        <taxon>Pseudomonadati</taxon>
        <taxon>Pseudomonadota</taxon>
        <taxon>Alphaproteobacteria</taxon>
        <taxon>Caulobacterales</taxon>
        <taxon>Caulobacteraceae</taxon>
        <taxon>Brevundimonas</taxon>
    </lineage>
</organism>
<dbReference type="InterPro" id="IPR025857">
    <property type="entry name" value="MacB_PCD"/>
</dbReference>
<dbReference type="InterPro" id="IPR003838">
    <property type="entry name" value="ABC3_permease_C"/>
</dbReference>
<dbReference type="Pfam" id="PF12704">
    <property type="entry name" value="MacB_PCD"/>
    <property type="match status" value="1"/>
</dbReference>
<proteinExistence type="predicted"/>
<comment type="caution">
    <text evidence="10">The sequence shown here is derived from an EMBL/GenBank/DDBJ whole genome shotgun (WGS) entry which is preliminary data.</text>
</comment>
<feature type="transmembrane region" description="Helical" evidence="7">
    <location>
        <begin position="15"/>
        <end position="39"/>
    </location>
</feature>
<feature type="domain" description="ABC3 transporter permease C-terminal" evidence="8">
    <location>
        <begin position="276"/>
        <end position="384"/>
    </location>
</feature>
<dbReference type="PANTHER" id="PTHR43738:SF1">
    <property type="entry name" value="HEMIN TRANSPORT SYSTEM PERMEASE PROTEIN HRTB-RELATED"/>
    <property type="match status" value="1"/>
</dbReference>
<evidence type="ECO:0000256" key="2">
    <source>
        <dbReference type="ARBA" id="ARBA00022448"/>
    </source>
</evidence>
<evidence type="ECO:0000256" key="1">
    <source>
        <dbReference type="ARBA" id="ARBA00004651"/>
    </source>
</evidence>
<reference evidence="11" key="1">
    <citation type="journal article" date="2013" name="Genome Announc.">
        <title>Draft Genome Sequence of the Dimorphic Prosthecate Bacterium Brevundimonas abyssalis TAR-001T.</title>
        <authorList>
            <person name="Tsubouchi T."/>
            <person name="Nishi S."/>
            <person name="Usui K."/>
            <person name="Shimane Y."/>
            <person name="Takaki Y."/>
            <person name="Maruyama T."/>
            <person name="Hatada Y."/>
        </authorList>
    </citation>
    <scope>NUCLEOTIDE SEQUENCE [LARGE SCALE GENOMIC DNA]</scope>
    <source>
        <strain evidence="11">TAR-001</strain>
    </source>
</reference>
<sequence length="391" mass="41448">MSLALATLLYEWRRYMAAVMALALSGLLVLAMTGVFIGIGKGFTAAIERSSADVIVLPPGATALFSGPMGMPRRYIPLIYNHPEVVQVRPLAMSGGMFQNIRNIDPTMSAADRARQGAPRQRNVMVNVIDTAPGSVTIPVDYSDELVEALRQPFTVAVDESALPTLGVQLGDRAIYNGQTVTVVGVIRGYPNMMQPTIVTSRDTLRMMGQTSDSSPRVGPLMIAIEDPARAEIVAAQINAASRGAYRAWTRVELAEANAGAMFEEGILVIIIGGCVVLGAIIGVAITWQTLRGAIMANIKEFASLRALGVSMGSLRRIVLELSFWVGLVGVVAAIFLTWLVSLLASANAVIIALPISLLLIVGGGLVIIAMVSGLLSLGILKNSQPADLLR</sequence>
<keyword evidence="3" id="KW-1003">Cell membrane</keyword>
<dbReference type="PANTHER" id="PTHR43738">
    <property type="entry name" value="ABC TRANSPORTER, MEMBRANE PROTEIN"/>
    <property type="match status" value="1"/>
</dbReference>
<feature type="transmembrane region" description="Helical" evidence="7">
    <location>
        <begin position="356"/>
        <end position="381"/>
    </location>
</feature>
<evidence type="ECO:0000256" key="4">
    <source>
        <dbReference type="ARBA" id="ARBA00022692"/>
    </source>
</evidence>
<dbReference type="RefSeq" id="WP_021698270.1">
    <property type="nucleotide sequence ID" value="NZ_BATC01000056.1"/>
</dbReference>
<keyword evidence="4 7" id="KW-0812">Transmembrane</keyword>
<evidence type="ECO:0000256" key="6">
    <source>
        <dbReference type="ARBA" id="ARBA00023136"/>
    </source>
</evidence>
<name>A0A8E0TTD6_9CAUL</name>
<keyword evidence="5 7" id="KW-1133">Transmembrane helix</keyword>
<dbReference type="PIRSF" id="PIRSF031773">
    <property type="entry name" value="DevC"/>
    <property type="match status" value="1"/>
</dbReference>
<evidence type="ECO:0000259" key="8">
    <source>
        <dbReference type="Pfam" id="PF02687"/>
    </source>
</evidence>
<dbReference type="AlphaFoldDB" id="A0A8E0TTD6"/>
<evidence type="ECO:0000256" key="7">
    <source>
        <dbReference type="SAM" id="Phobius"/>
    </source>
</evidence>
<evidence type="ECO:0008006" key="12">
    <source>
        <dbReference type="Google" id="ProtNLM"/>
    </source>
</evidence>
<dbReference type="EMBL" id="BATC01000056">
    <property type="protein sequence ID" value="GAD60176.1"/>
    <property type="molecule type" value="Genomic_DNA"/>
</dbReference>
<comment type="subcellular location">
    <subcellularLocation>
        <location evidence="1">Cell membrane</location>
        <topology evidence="1">Multi-pass membrane protein</topology>
    </subcellularLocation>
</comment>
<keyword evidence="6 7" id="KW-0472">Membrane</keyword>
<dbReference type="InterPro" id="IPR005891">
    <property type="entry name" value="DevC"/>
</dbReference>
<dbReference type="Pfam" id="PF02687">
    <property type="entry name" value="FtsX"/>
    <property type="match status" value="1"/>
</dbReference>
<evidence type="ECO:0000256" key="5">
    <source>
        <dbReference type="ARBA" id="ARBA00022989"/>
    </source>
</evidence>
<dbReference type="InterPro" id="IPR051125">
    <property type="entry name" value="ABC-4/HrtB_transporter"/>
</dbReference>
<accession>A0A8E0TTD6</accession>